<accession>A0A344TGS6</accession>
<sequence length="105" mass="12713">MKFDFKSDKETIALFELVVEFLGTYFGYNEQEAIMLVNNFYQFQKQRGHHDDDYHHDAAYRVTCNLQYLFVLKEKVDFNKWAEENHFFNPPIEAINRYNEVFGKL</sequence>
<reference evidence="1 2" key="1">
    <citation type="submission" date="2018-07" db="EMBL/GenBank/DDBJ databases">
        <title>Genome sequencing of Runella.</title>
        <authorList>
            <person name="Baek M.-G."/>
            <person name="Yi H."/>
        </authorList>
    </citation>
    <scope>NUCLEOTIDE SEQUENCE [LARGE SCALE GENOMIC DNA]</scope>
    <source>
        <strain evidence="1 2">HYN0085</strain>
    </source>
</reference>
<organism evidence="1 2">
    <name type="scientific">Runella rosea</name>
    <dbReference type="NCBI Taxonomy" id="2259595"/>
    <lineage>
        <taxon>Bacteria</taxon>
        <taxon>Pseudomonadati</taxon>
        <taxon>Bacteroidota</taxon>
        <taxon>Cytophagia</taxon>
        <taxon>Cytophagales</taxon>
        <taxon>Spirosomataceae</taxon>
        <taxon>Runella</taxon>
    </lineage>
</organism>
<evidence type="ECO:0000313" key="2">
    <source>
        <dbReference type="Proteomes" id="UP000251993"/>
    </source>
</evidence>
<keyword evidence="2" id="KW-1185">Reference proteome</keyword>
<gene>
    <name evidence="1" type="ORF">DR864_08925</name>
</gene>
<dbReference type="KEGG" id="run:DR864_08925"/>
<dbReference type="EMBL" id="CP030850">
    <property type="protein sequence ID" value="AXE17847.1"/>
    <property type="molecule type" value="Genomic_DNA"/>
</dbReference>
<protein>
    <submittedName>
        <fullName evidence="1">Uncharacterized protein</fullName>
    </submittedName>
</protein>
<dbReference type="AlphaFoldDB" id="A0A344TGS6"/>
<dbReference type="RefSeq" id="WP_114066632.1">
    <property type="nucleotide sequence ID" value="NZ_CP030850.1"/>
</dbReference>
<name>A0A344TGS6_9BACT</name>
<dbReference type="Proteomes" id="UP000251993">
    <property type="component" value="Chromosome"/>
</dbReference>
<proteinExistence type="predicted"/>
<evidence type="ECO:0000313" key="1">
    <source>
        <dbReference type="EMBL" id="AXE17847.1"/>
    </source>
</evidence>